<dbReference type="InterPro" id="IPR056872">
    <property type="entry name" value="TTC3/DZIP3-like_helical"/>
</dbReference>
<comment type="catalytic activity">
    <reaction evidence="1">
        <text>S-ubiquitinyl-[E2 ubiquitin-conjugating enzyme]-L-cysteine + [acceptor protein]-L-lysine = [E2 ubiquitin-conjugating enzyme]-L-cysteine + N(6)-ubiquitinyl-[acceptor protein]-L-lysine.</text>
        <dbReference type="EC" id="2.3.2.27"/>
    </reaction>
</comment>
<keyword evidence="9" id="KW-0862">Zinc</keyword>
<evidence type="ECO:0000256" key="2">
    <source>
        <dbReference type="ARBA" id="ARBA00004496"/>
    </source>
</evidence>
<reference evidence="15 16" key="1">
    <citation type="journal article" date="2021" name="G3 (Bethesda)">
        <title>Improved contiguity of the threespine stickleback genome using long-read sequencing.</title>
        <authorList>
            <person name="Nath S."/>
            <person name="Shaw D.E."/>
            <person name="White M.A."/>
        </authorList>
    </citation>
    <scope>NUCLEOTIDE SEQUENCE [LARGE SCALE GENOMIC DNA]</scope>
    <source>
        <strain evidence="15 16">Lake Benthic</strain>
    </source>
</reference>
<dbReference type="GO" id="GO:0016567">
    <property type="term" value="P:protein ubiquitination"/>
    <property type="evidence" value="ECO:0007669"/>
    <property type="project" value="UniProtKB-UniPathway"/>
</dbReference>
<dbReference type="Bgee" id="ENSGACG00000020791">
    <property type="expression patterns" value="Expressed in intestinal epithelial cell and 12 other cell types or tissues"/>
</dbReference>
<name>G3QC75_GASAC</name>
<keyword evidence="5" id="KW-0963">Cytoplasm</keyword>
<evidence type="ECO:0000256" key="12">
    <source>
        <dbReference type="SAM" id="Coils"/>
    </source>
</evidence>
<dbReference type="Pfam" id="PF19179">
    <property type="entry name" value="TTC3_DZIP3_dom"/>
    <property type="match status" value="1"/>
</dbReference>
<keyword evidence="16" id="KW-1185">Reference proteome</keyword>
<reference evidence="15" key="3">
    <citation type="submission" date="2025-09" db="UniProtKB">
        <authorList>
            <consortium name="Ensembl"/>
        </authorList>
    </citation>
    <scope>IDENTIFICATION</scope>
</reference>
<keyword evidence="7" id="KW-0479">Metal-binding</keyword>
<dbReference type="Gene3D" id="1.25.40.10">
    <property type="entry name" value="Tetratricopeptide repeat domain"/>
    <property type="match status" value="1"/>
</dbReference>
<evidence type="ECO:0000256" key="10">
    <source>
        <dbReference type="PROSITE-ProRule" id="PRU00175"/>
    </source>
</evidence>
<evidence type="ECO:0000256" key="6">
    <source>
        <dbReference type="ARBA" id="ARBA00022679"/>
    </source>
</evidence>
<dbReference type="GO" id="GO:0008270">
    <property type="term" value="F:zinc ion binding"/>
    <property type="evidence" value="ECO:0007669"/>
    <property type="project" value="UniProtKB-KW"/>
</dbReference>
<keyword evidence="11" id="KW-0802">TPR repeat</keyword>
<feature type="region of interest" description="Disordered" evidence="13">
    <location>
        <begin position="1485"/>
        <end position="1525"/>
    </location>
</feature>
<keyword evidence="12" id="KW-0175">Coiled coil</keyword>
<feature type="region of interest" description="Disordered" evidence="13">
    <location>
        <begin position="955"/>
        <end position="975"/>
    </location>
</feature>
<feature type="coiled-coil region" evidence="12">
    <location>
        <begin position="1256"/>
        <end position="1347"/>
    </location>
</feature>
<evidence type="ECO:0000256" key="7">
    <source>
        <dbReference type="ARBA" id="ARBA00022723"/>
    </source>
</evidence>
<feature type="compositionally biased region" description="Low complexity" evidence="13">
    <location>
        <begin position="381"/>
        <end position="397"/>
    </location>
</feature>
<dbReference type="PANTHER" id="PTHR17550">
    <property type="entry name" value="E3 UBIQUITIN-PROTEIN LIGASE TTC3"/>
    <property type="match status" value="1"/>
</dbReference>
<feature type="compositionally biased region" description="Basic and acidic residues" evidence="13">
    <location>
        <begin position="412"/>
        <end position="425"/>
    </location>
</feature>
<evidence type="ECO:0000259" key="14">
    <source>
        <dbReference type="PROSITE" id="PS50089"/>
    </source>
</evidence>
<dbReference type="SUPFAM" id="SSF57850">
    <property type="entry name" value="RING/U-box"/>
    <property type="match status" value="1"/>
</dbReference>
<dbReference type="SMART" id="SM00184">
    <property type="entry name" value="RING"/>
    <property type="match status" value="1"/>
</dbReference>
<organism evidence="15 16">
    <name type="scientific">Gasterosteus aculeatus aculeatus</name>
    <name type="common">three-spined stickleback</name>
    <dbReference type="NCBI Taxonomy" id="481459"/>
    <lineage>
        <taxon>Eukaryota</taxon>
        <taxon>Metazoa</taxon>
        <taxon>Chordata</taxon>
        <taxon>Craniata</taxon>
        <taxon>Vertebrata</taxon>
        <taxon>Euteleostomi</taxon>
        <taxon>Actinopterygii</taxon>
        <taxon>Neopterygii</taxon>
        <taxon>Teleostei</taxon>
        <taxon>Neoteleostei</taxon>
        <taxon>Acanthomorphata</taxon>
        <taxon>Eupercaria</taxon>
        <taxon>Perciformes</taxon>
        <taxon>Cottioidei</taxon>
        <taxon>Gasterosteales</taxon>
        <taxon>Gasterosteidae</taxon>
        <taxon>Gasterosteus</taxon>
    </lineage>
</organism>
<dbReference type="eggNOG" id="KOG0800">
    <property type="taxonomic scope" value="Eukaryota"/>
</dbReference>
<dbReference type="SMART" id="SM00028">
    <property type="entry name" value="TPR"/>
    <property type="match status" value="3"/>
</dbReference>
<dbReference type="Pfam" id="PF24812">
    <property type="entry name" value="WHD_TTC3"/>
    <property type="match status" value="1"/>
</dbReference>
<dbReference type="InterPro" id="IPR043866">
    <property type="entry name" value="TTC3/DZIP3_dom"/>
</dbReference>
<keyword evidence="8 10" id="KW-0863">Zinc-finger</keyword>
<sequence length="1724" mass="196621">MSDSDSDCEWEDQLTPKRIRKFDQILTLRPPLEVFERWIRVPPETRKDAGRRMRICVFWLPILLQREEYSAIFCWALQLGLIPHNNELGLNNLQKISTVETILRALEKGTVEKDRTKQVVKISNLLNLRSDGGLEEALRWLELTGEPYVSQRVRIMGDERARHTTMLFIYTEFAKYIHEMGTDLEKTLRSLMSRPSTHLIMQSDEMKKKGNENFEKKQYEDAVLFYSKAIQYYPDNHIAYGNRALCYIRCHKYLKAACDGKSATLIEPFWAKGHYRYCEALCSMGEVRMAIEANATAQSLCKDDHKGMKDLEQQRLKFRDALSANVSQTMKKKNGKRTQSPNKTPWPPFVKVDKKNDPPPQTKVPEVKPEVRQKNEKPAQSESSKNPKPSKSELSSKIGKSVASSPKKIPKMKKEPEEEKQKRTPFDKAAVCKELRSMVQDAHAALADLRSRNAEEAFRKALVLLETSPAKELGLSTLDVLLLLYGRALALTEIGQLEELVEAQTLLEKIKSFEERTFQCLVFYAVGKVFLRENRFSLALAQFSDSLQTVKNKITPGKLTWPLTKEIVKETQPEYLTEVLEQAIELCKFPPIPDAICRLEKCLVPLKAEIYLTDPDFKGYIRICCCESCILEYHTACWKSLKTAFSDKNEKDFLKESCFTPDCFGKICKIQLFRPTGLLKCEFVAAISKPLIPKKPKLNQKCSSPRKLKSKEEHKLTRKQHKLSFQEKQAINDEILQQMEDPATHSQQKAWRLYRDPVLLQTSQNVELLREEKCLHVSDLAAALRPWLELDSSRGNHVAERMLNLQQEPLATLRQAVDLLLERKNRVWARVLIHLLSDCEDMNPKLSRWVIQLNNAGLNAARSFIERHAEHLEQLDLSFLLNFGPLQDAIIEKFGTRTELFSSSVTVTEHLKQAPPHDMRLFIWTLEEHRDKYLTCHQILDDYFDMDGHCSVIKKSENENKSPMKSRGRKKKAKEPRAYYVFPGTRASTPADEQDLFEDDSLSFLHPGDPFSVPSHLREEVADFEEQYNSRRHGGHYKMILDNNPDPTKESLYDYFALILEEHGPLEAEDPLLSGELVNFPAVAQLKMQEAGGFESFLLESLRFIKIGSHVGLMKHAMCLQQQAPQGASLDDLDVITDPGSVSLGPYLNGGLESALESHLDSYFPAQTDVHPFVPNPYVISSQAPPRELLPPYVLATDYGELDLELDGGPSEMSSVTTNDGLLKKHVHVQTCHENMRGVAVNTEMYERFESCPGDINMKQKNYRKLEKQIKKMLNGCDRVNQRHNEDIAVLEEDIQEIKANIQVTNRELALFQQKLEEEVRKDQKEKKAYQEGLRALKMEIEELGEQQGRLSQSLQERKANFDLKLSDFLEYSNQSAAEKMSMEEEINRCKALVTAATRRCQTAKVWMVESSRDQAVYALYTDLAIAKALLNKLDEAAQRYPEMEVARNIWRVNVQEVEKKISSAEALYQEQLDQVNSGRRLTEWAPPAVDGQSDSPAAPSAAAAPPSEAASAQAPPPLRPASRTVEPQHNTVFDQSVERLAAIFPAYTRSDFMRFVQEFRSSRGGNLSNMTIQEMVGGVTQLILDHQEKPKAAASNARTPCTAWPGVAPVWKAHGQKTNAERNVMRSESPSKYGTLFHVPPAWQPPEQKRDTPPNALNVEDPCIICHEDMNPGNICVLECRHSFHDECIRSWLKENRTCPTCRDPAIISDEFPALSARRRQAP</sequence>
<dbReference type="PROSITE" id="PS50089">
    <property type="entry name" value="ZF_RING_2"/>
    <property type="match status" value="1"/>
</dbReference>
<dbReference type="EC" id="2.3.2.27" evidence="4"/>
<dbReference type="STRING" id="69293.ENSGACP00000027491"/>
<evidence type="ECO:0000256" key="5">
    <source>
        <dbReference type="ARBA" id="ARBA00022490"/>
    </source>
</evidence>
<dbReference type="InParanoid" id="G3QC75"/>
<dbReference type="PROSITE" id="PS50005">
    <property type="entry name" value="TPR"/>
    <property type="match status" value="1"/>
</dbReference>
<comment type="pathway">
    <text evidence="3">Protein modification; protein ubiquitination.</text>
</comment>
<dbReference type="Ensembl" id="ENSGACT00000027543.2">
    <property type="protein sequence ID" value="ENSGACP00000027491.2"/>
    <property type="gene ID" value="ENSGACG00000020791.2"/>
</dbReference>
<comment type="subcellular location">
    <subcellularLocation>
        <location evidence="2">Cytoplasm</location>
    </subcellularLocation>
</comment>
<dbReference type="InterPro" id="IPR056871">
    <property type="entry name" value="WH_TTC3"/>
</dbReference>
<evidence type="ECO:0000313" key="16">
    <source>
        <dbReference type="Proteomes" id="UP000007635"/>
    </source>
</evidence>
<dbReference type="PANTHER" id="PTHR17550:SF8">
    <property type="entry name" value="RING-TYPE E3 UBIQUITIN TRANSFERASE"/>
    <property type="match status" value="1"/>
</dbReference>
<evidence type="ECO:0000256" key="8">
    <source>
        <dbReference type="ARBA" id="ARBA00022771"/>
    </source>
</evidence>
<feature type="compositionally biased region" description="Low complexity" evidence="13">
    <location>
        <begin position="1496"/>
        <end position="1514"/>
    </location>
</feature>
<dbReference type="Gene3D" id="3.30.40.10">
    <property type="entry name" value="Zinc/RING finger domain, C3HC4 (zinc finger)"/>
    <property type="match status" value="1"/>
</dbReference>
<feature type="region of interest" description="Disordered" evidence="13">
    <location>
        <begin position="327"/>
        <end position="425"/>
    </location>
</feature>
<dbReference type="Proteomes" id="UP000007635">
    <property type="component" value="Chromosome VII"/>
</dbReference>
<dbReference type="InterPro" id="IPR056870">
    <property type="entry name" value="TTC3/DZIP3/RBM44-like_helical"/>
</dbReference>
<dbReference type="CDD" id="cd16481">
    <property type="entry name" value="RING-H2_TTC3"/>
    <property type="match status" value="1"/>
</dbReference>
<evidence type="ECO:0000256" key="9">
    <source>
        <dbReference type="ARBA" id="ARBA00022833"/>
    </source>
</evidence>
<evidence type="ECO:0000313" key="15">
    <source>
        <dbReference type="Ensembl" id="ENSGACP00000027491.2"/>
    </source>
</evidence>
<dbReference type="GO" id="GO:0005737">
    <property type="term" value="C:cytoplasm"/>
    <property type="evidence" value="ECO:0007669"/>
    <property type="project" value="UniProtKB-SubCell"/>
</dbReference>
<dbReference type="SUPFAM" id="SSF48452">
    <property type="entry name" value="TPR-like"/>
    <property type="match status" value="1"/>
</dbReference>
<reference evidence="15" key="2">
    <citation type="submission" date="2025-08" db="UniProtKB">
        <authorList>
            <consortium name="Ensembl"/>
        </authorList>
    </citation>
    <scope>IDENTIFICATION</scope>
</reference>
<feature type="repeat" description="TPR" evidence="11">
    <location>
        <begin position="203"/>
        <end position="236"/>
    </location>
</feature>
<dbReference type="AlphaFoldDB" id="G3QC75"/>
<dbReference type="Pfam" id="PF24905">
    <property type="entry name" value="TTC3_9th"/>
    <property type="match status" value="1"/>
</dbReference>
<feature type="domain" description="RING-type" evidence="14">
    <location>
        <begin position="1664"/>
        <end position="1704"/>
    </location>
</feature>
<feature type="compositionally biased region" description="Basic and acidic residues" evidence="13">
    <location>
        <begin position="365"/>
        <end position="379"/>
    </location>
</feature>
<proteinExistence type="predicted"/>
<dbReference type="GO" id="GO:0061630">
    <property type="term" value="F:ubiquitin protein ligase activity"/>
    <property type="evidence" value="ECO:0007669"/>
    <property type="project" value="UniProtKB-EC"/>
</dbReference>
<evidence type="ECO:0000256" key="3">
    <source>
        <dbReference type="ARBA" id="ARBA00004906"/>
    </source>
</evidence>
<evidence type="ECO:0000256" key="13">
    <source>
        <dbReference type="SAM" id="MobiDB-lite"/>
    </source>
</evidence>
<dbReference type="OMA" id="NSFGCHT"/>
<dbReference type="InterPro" id="IPR001841">
    <property type="entry name" value="Znf_RING"/>
</dbReference>
<keyword evidence="6" id="KW-0808">Transferase</keyword>
<dbReference type="UniPathway" id="UPA00143"/>
<evidence type="ECO:0000256" key="11">
    <source>
        <dbReference type="PROSITE-ProRule" id="PRU00339"/>
    </source>
</evidence>
<dbReference type="GeneTree" id="ENSGT00940000154465"/>
<feature type="compositionally biased region" description="Basic residues" evidence="13">
    <location>
        <begin position="964"/>
        <end position="974"/>
    </location>
</feature>
<dbReference type="InterPro" id="IPR013083">
    <property type="entry name" value="Znf_RING/FYVE/PHD"/>
</dbReference>
<evidence type="ECO:0000256" key="1">
    <source>
        <dbReference type="ARBA" id="ARBA00000900"/>
    </source>
</evidence>
<evidence type="ECO:0000256" key="4">
    <source>
        <dbReference type="ARBA" id="ARBA00012483"/>
    </source>
</evidence>
<dbReference type="Pfam" id="PF24525">
    <property type="entry name" value="TTC3"/>
    <property type="match status" value="1"/>
</dbReference>
<protein>
    <recommendedName>
        <fullName evidence="4">RING-type E3 ubiquitin transferase</fullName>
        <ecNumber evidence="4">2.3.2.27</ecNumber>
    </recommendedName>
</protein>
<accession>G3QC75</accession>
<dbReference type="InterPro" id="IPR019734">
    <property type="entry name" value="TPR_rpt"/>
</dbReference>
<dbReference type="Pfam" id="PF13639">
    <property type="entry name" value="zf-RING_2"/>
    <property type="match status" value="1"/>
</dbReference>
<dbReference type="InterPro" id="IPR011990">
    <property type="entry name" value="TPR-like_helical_dom_sf"/>
</dbReference>